<accession>A0ABU7NKZ8</accession>
<gene>
    <name evidence="1" type="ORF">V2J85_09345</name>
</gene>
<reference evidence="1 2" key="1">
    <citation type="submission" date="2023-12" db="EMBL/GenBank/DDBJ databases">
        <title>30 novel species of actinomycetes from the DSMZ collection.</title>
        <authorList>
            <person name="Nouioui I."/>
        </authorList>
    </citation>
    <scope>NUCLEOTIDE SEQUENCE [LARGE SCALE GENOMIC DNA]</scope>
    <source>
        <strain evidence="1 2">DSM 41528</strain>
    </source>
</reference>
<evidence type="ECO:0000313" key="1">
    <source>
        <dbReference type="EMBL" id="MEE4419556.1"/>
    </source>
</evidence>
<evidence type="ECO:0008006" key="3">
    <source>
        <dbReference type="Google" id="ProtNLM"/>
    </source>
</evidence>
<comment type="caution">
    <text evidence="1">The sequence shown here is derived from an EMBL/GenBank/DDBJ whole genome shotgun (WGS) entry which is preliminary data.</text>
</comment>
<sequence length="114" mass="11747">MTTAPILGRLLVERSSLLGSSETTLDRVPVGVPVTATAKIAGVRTSSGRVSLILDDEWGGSASVIIESSRVVAAFRTAGAKPEPGVRVQLHGAVTPPVAKCPKGIQAHAIRVVK</sequence>
<proteinExistence type="predicted"/>
<evidence type="ECO:0000313" key="2">
    <source>
        <dbReference type="Proteomes" id="UP001307760"/>
    </source>
</evidence>
<protein>
    <recommendedName>
        <fullName evidence="3">DNA-binding protein</fullName>
    </recommendedName>
</protein>
<dbReference type="EMBL" id="JAZBJP010000002">
    <property type="protein sequence ID" value="MEE4419556.1"/>
    <property type="molecule type" value="Genomic_DNA"/>
</dbReference>
<dbReference type="Proteomes" id="UP001307760">
    <property type="component" value="Unassembled WGS sequence"/>
</dbReference>
<name>A0ABU7NKZ8_9ACTN</name>
<keyword evidence="2" id="KW-1185">Reference proteome</keyword>
<organism evidence="1 2">
    <name type="scientific">Streptomyces bugieae</name>
    <dbReference type="NCBI Taxonomy" id="3098223"/>
    <lineage>
        <taxon>Bacteria</taxon>
        <taxon>Bacillati</taxon>
        <taxon>Actinomycetota</taxon>
        <taxon>Actinomycetes</taxon>
        <taxon>Kitasatosporales</taxon>
        <taxon>Streptomycetaceae</taxon>
        <taxon>Streptomyces</taxon>
    </lineage>
</organism>
<dbReference type="RefSeq" id="WP_330821230.1">
    <property type="nucleotide sequence ID" value="NZ_JAZBJP010000002.1"/>
</dbReference>